<feature type="region of interest" description="Disordered" evidence="1">
    <location>
        <begin position="175"/>
        <end position="201"/>
    </location>
</feature>
<feature type="transmembrane region" description="Helical" evidence="2">
    <location>
        <begin position="6"/>
        <end position="28"/>
    </location>
</feature>
<keyword evidence="2" id="KW-0812">Transmembrane</keyword>
<gene>
    <name evidence="3" type="ORF">IAB90_07045</name>
</gene>
<dbReference type="AlphaFoldDB" id="A0A9D1AHP5"/>
<evidence type="ECO:0000313" key="4">
    <source>
        <dbReference type="Proteomes" id="UP000824179"/>
    </source>
</evidence>
<dbReference type="Proteomes" id="UP000824179">
    <property type="component" value="Unassembled WGS sequence"/>
</dbReference>
<dbReference type="EMBL" id="DVHB01000125">
    <property type="protein sequence ID" value="HIR40118.1"/>
    <property type="molecule type" value="Genomic_DNA"/>
</dbReference>
<accession>A0A9D1AHP5</accession>
<comment type="caution">
    <text evidence="3">The sequence shown here is derived from an EMBL/GenBank/DDBJ whole genome shotgun (WGS) entry which is preliminary data.</text>
</comment>
<proteinExistence type="predicted"/>
<name>A0A9D1AHP5_9FIRM</name>
<reference evidence="3" key="1">
    <citation type="submission" date="2020-10" db="EMBL/GenBank/DDBJ databases">
        <authorList>
            <person name="Gilroy R."/>
        </authorList>
    </citation>
    <scope>NUCLEOTIDE SEQUENCE</scope>
    <source>
        <strain evidence="3">ChiW25-3613</strain>
    </source>
</reference>
<feature type="compositionally biased region" description="Acidic residues" evidence="1">
    <location>
        <begin position="177"/>
        <end position="201"/>
    </location>
</feature>
<protein>
    <submittedName>
        <fullName evidence="3">Uncharacterized protein</fullName>
    </submittedName>
</protein>
<evidence type="ECO:0000313" key="3">
    <source>
        <dbReference type="EMBL" id="HIR40118.1"/>
    </source>
</evidence>
<feature type="transmembrane region" description="Helical" evidence="2">
    <location>
        <begin position="70"/>
        <end position="91"/>
    </location>
</feature>
<evidence type="ECO:0000256" key="1">
    <source>
        <dbReference type="SAM" id="MobiDB-lite"/>
    </source>
</evidence>
<feature type="transmembrane region" description="Helical" evidence="2">
    <location>
        <begin position="40"/>
        <end position="58"/>
    </location>
</feature>
<reference evidence="3" key="2">
    <citation type="journal article" date="2021" name="PeerJ">
        <title>Extensive microbial diversity within the chicken gut microbiome revealed by metagenomics and culture.</title>
        <authorList>
            <person name="Gilroy R."/>
            <person name="Ravi A."/>
            <person name="Getino M."/>
            <person name="Pursley I."/>
            <person name="Horton D.L."/>
            <person name="Alikhan N.F."/>
            <person name="Baker D."/>
            <person name="Gharbi K."/>
            <person name="Hall N."/>
            <person name="Watson M."/>
            <person name="Adriaenssens E.M."/>
            <person name="Foster-Nyarko E."/>
            <person name="Jarju S."/>
            <person name="Secka A."/>
            <person name="Antonio M."/>
            <person name="Oren A."/>
            <person name="Chaudhuri R.R."/>
            <person name="La Ragione R."/>
            <person name="Hildebrand F."/>
            <person name="Pallen M.J."/>
        </authorList>
    </citation>
    <scope>NUCLEOTIDE SEQUENCE</scope>
    <source>
        <strain evidence="3">ChiW25-3613</strain>
    </source>
</reference>
<keyword evidence="2" id="KW-0472">Membrane</keyword>
<evidence type="ECO:0000256" key="2">
    <source>
        <dbReference type="SAM" id="Phobius"/>
    </source>
</evidence>
<keyword evidence="2" id="KW-1133">Transmembrane helix</keyword>
<organism evidence="3 4">
    <name type="scientific">Candidatus Coproplasma stercoripullorum</name>
    <dbReference type="NCBI Taxonomy" id="2840751"/>
    <lineage>
        <taxon>Bacteria</taxon>
        <taxon>Bacillati</taxon>
        <taxon>Bacillota</taxon>
        <taxon>Clostridia</taxon>
        <taxon>Eubacteriales</taxon>
        <taxon>Candidatus Coproplasma</taxon>
    </lineage>
</organism>
<sequence length="201" mass="21681">MDFNEIIALYGVDVILLTFVNVALSEVLKHTVFKNKPKAVTALVYAAAIVMYIIYKSIYVQNALYTFENLASVLEHGISIGTLTMLVCSLIDRFFGGGTTATATDTIRWLLKGWVKKGSEKECANKILGLHKAMNGEQFRSAAAEVLMEYAADGVSESQIKAIAALACEAAEKIAEAETDDETSANGGTDDDTEDAEPVTI</sequence>